<keyword evidence="3" id="KW-1185">Reference proteome</keyword>
<reference evidence="2 3" key="1">
    <citation type="submission" date="2012-05" db="EMBL/GenBank/DDBJ databases">
        <title>Recombination and specialization in a pathogen metapopulation.</title>
        <authorList>
            <person name="Gardiner A."/>
            <person name="Kemen E."/>
            <person name="Schultz-Larsen T."/>
            <person name="MacLean D."/>
            <person name="Van Oosterhout C."/>
            <person name="Jones J.D.G."/>
        </authorList>
    </citation>
    <scope>NUCLEOTIDE SEQUENCE [LARGE SCALE GENOMIC DNA]</scope>
    <source>
        <strain evidence="2 3">Ac Nc2</strain>
    </source>
</reference>
<dbReference type="InterPro" id="IPR011599">
    <property type="entry name" value="PFD_alpha_archaea"/>
</dbReference>
<gene>
    <name evidence="2" type="ORF">BN9_067650</name>
</gene>
<dbReference type="PANTHER" id="PTHR12674">
    <property type="entry name" value="PREFOLDIN SUBUNIT 5"/>
    <property type="match status" value="1"/>
</dbReference>
<dbReference type="InterPro" id="IPR009053">
    <property type="entry name" value="Prefoldin"/>
</dbReference>
<dbReference type="GO" id="GO:0051082">
    <property type="term" value="F:unfolded protein binding"/>
    <property type="evidence" value="ECO:0007669"/>
    <property type="project" value="InterPro"/>
</dbReference>
<organism evidence="2 3">
    <name type="scientific">Albugo candida</name>
    <dbReference type="NCBI Taxonomy" id="65357"/>
    <lineage>
        <taxon>Eukaryota</taxon>
        <taxon>Sar</taxon>
        <taxon>Stramenopiles</taxon>
        <taxon>Oomycota</taxon>
        <taxon>Peronosporomycetes</taxon>
        <taxon>Albuginales</taxon>
        <taxon>Albuginaceae</taxon>
        <taxon>Albugo</taxon>
    </lineage>
</organism>
<comment type="caution">
    <text evidence="2">The sequence shown here is derived from an EMBL/GenBank/DDBJ whole genome shotgun (WGS) entry which is preliminary data.</text>
</comment>
<dbReference type="GO" id="GO:0005737">
    <property type="term" value="C:cytoplasm"/>
    <property type="evidence" value="ECO:0007669"/>
    <property type="project" value="TreeGrafter"/>
</dbReference>
<evidence type="ECO:0000313" key="3">
    <source>
        <dbReference type="Proteomes" id="UP000053237"/>
    </source>
</evidence>
<proteinExistence type="inferred from homology"/>
<dbReference type="GO" id="GO:0016272">
    <property type="term" value="C:prefoldin complex"/>
    <property type="evidence" value="ECO:0007669"/>
    <property type="project" value="InterPro"/>
</dbReference>
<dbReference type="STRING" id="65357.A0A024GGN4"/>
<dbReference type="GO" id="GO:0006457">
    <property type="term" value="P:protein folding"/>
    <property type="evidence" value="ECO:0007669"/>
    <property type="project" value="InterPro"/>
</dbReference>
<dbReference type="Gene3D" id="1.10.287.370">
    <property type="match status" value="1"/>
</dbReference>
<dbReference type="SUPFAM" id="SSF46579">
    <property type="entry name" value="Prefoldin"/>
    <property type="match status" value="1"/>
</dbReference>
<evidence type="ECO:0000256" key="1">
    <source>
        <dbReference type="ARBA" id="ARBA00010048"/>
    </source>
</evidence>
<comment type="similarity">
    <text evidence="1">Belongs to the prefoldin subunit alpha family.</text>
</comment>
<dbReference type="AlphaFoldDB" id="A0A024GGN4"/>
<protein>
    <submittedName>
        <fullName evidence="2">Uncharacterized protein</fullName>
    </submittedName>
</protein>
<evidence type="ECO:0000313" key="2">
    <source>
        <dbReference type="EMBL" id="CCI45855.1"/>
    </source>
</evidence>
<dbReference type="InterPro" id="IPR004127">
    <property type="entry name" value="Prefoldin_subunit_alpha"/>
</dbReference>
<dbReference type="InParanoid" id="A0A024GGN4"/>
<name>A0A024GGN4_9STRA</name>
<dbReference type="PANTHER" id="PTHR12674:SF2">
    <property type="entry name" value="PREFOLDIN SUBUNIT 5"/>
    <property type="match status" value="1"/>
</dbReference>
<dbReference type="EMBL" id="CAIX01000110">
    <property type="protein sequence ID" value="CCI45855.1"/>
    <property type="molecule type" value="Genomic_DNA"/>
</dbReference>
<dbReference type="FunCoup" id="A0A024GGN4">
    <property type="interactions" value="110"/>
</dbReference>
<sequence length="145" mass="17006">MQPSIDKYASFIQETLKPQLESCLHARDKALEEKEEYVQLLELVQDLRQRMHNENLKSSQRNTLVDLGAQFYIRAQMEQFSTIFVDIGLQFHVEMTLEEAEVFVQSHLKHLQLKCQQQQQKTETVSKHLRSAVQAIEQLMLLPHS</sequence>
<dbReference type="CDD" id="cd23158">
    <property type="entry name" value="Prefoldin_UXT"/>
    <property type="match status" value="1"/>
</dbReference>
<dbReference type="OrthoDB" id="433124at2759"/>
<accession>A0A024GGN4</accession>
<dbReference type="Proteomes" id="UP000053237">
    <property type="component" value="Unassembled WGS sequence"/>
</dbReference>
<dbReference type="Pfam" id="PF02996">
    <property type="entry name" value="Prefoldin"/>
    <property type="match status" value="1"/>
</dbReference>